<proteinExistence type="predicted"/>
<name>A0ABM9PAE5_9FLAO</name>
<dbReference type="RefSeq" id="WP_348715676.1">
    <property type="nucleotide sequence ID" value="NZ_CAXJIO010000011.1"/>
</dbReference>
<keyword evidence="2" id="KW-1185">Reference proteome</keyword>
<dbReference type="EMBL" id="CAXJIO010000011">
    <property type="protein sequence ID" value="CAL2102425.1"/>
    <property type="molecule type" value="Genomic_DNA"/>
</dbReference>
<accession>A0ABM9PAE5</accession>
<dbReference type="InterPro" id="IPR021428">
    <property type="entry name" value="DUF3078"/>
</dbReference>
<sequence length="282" mass="32665">MKKLLLIVFICCTQIALTQEKKDSIPKKWTVGGKLTFLLNQSSFSNWTAGGSNTVAGNIGVNYDFNYKKKNWNWDNKIISSYGLSYVDEQGVRKTDDRFEYNSLLGLKAQRYWFFSFFSNFKTQYTKGYDYKQEPKVEVSNFFAPAYWSFGPGMLWKKSDNERINIAPATARFTFVTDEFSGKYGVKEGKTTDLGLGFNLSAYFKYVIMEDVTMENILAVYSDYLNNPQNIDIDYQLNFFVKVNKWLSMNLGFHTIIDDNASSKIQFKEVFGLGINYLFHQK</sequence>
<gene>
    <name evidence="1" type="ORF">T190423A01A_20176</name>
</gene>
<evidence type="ECO:0000313" key="1">
    <source>
        <dbReference type="EMBL" id="CAL2102425.1"/>
    </source>
</evidence>
<evidence type="ECO:0000313" key="2">
    <source>
        <dbReference type="Proteomes" id="UP001497527"/>
    </source>
</evidence>
<organism evidence="1 2">
    <name type="scientific">Tenacibaculum polynesiense</name>
    <dbReference type="NCBI Taxonomy" id="3137857"/>
    <lineage>
        <taxon>Bacteria</taxon>
        <taxon>Pseudomonadati</taxon>
        <taxon>Bacteroidota</taxon>
        <taxon>Flavobacteriia</taxon>
        <taxon>Flavobacteriales</taxon>
        <taxon>Flavobacteriaceae</taxon>
        <taxon>Tenacibaculum</taxon>
    </lineage>
</organism>
<dbReference type="Pfam" id="PF11276">
    <property type="entry name" value="DUF3078"/>
    <property type="match status" value="1"/>
</dbReference>
<reference evidence="1 2" key="1">
    <citation type="submission" date="2024-05" db="EMBL/GenBank/DDBJ databases">
        <authorList>
            <person name="Duchaud E."/>
        </authorList>
    </citation>
    <scope>NUCLEOTIDE SEQUENCE [LARGE SCALE GENOMIC DNA]</scope>
    <source>
        <strain evidence="1">Ena-SAMPLE-TAB-13-05-2024-13:56:06:370-140308</strain>
    </source>
</reference>
<comment type="caution">
    <text evidence="1">The sequence shown here is derived from an EMBL/GenBank/DDBJ whole genome shotgun (WGS) entry which is preliminary data.</text>
</comment>
<dbReference type="Proteomes" id="UP001497527">
    <property type="component" value="Unassembled WGS sequence"/>
</dbReference>
<evidence type="ECO:0008006" key="3">
    <source>
        <dbReference type="Google" id="ProtNLM"/>
    </source>
</evidence>
<protein>
    <recommendedName>
        <fullName evidence="3">DUF3078 domain-containing protein</fullName>
    </recommendedName>
</protein>